<reference evidence="3 4" key="1">
    <citation type="submission" date="2020-08" db="EMBL/GenBank/DDBJ databases">
        <title>Sequencing the genomes of 1000 actinobacteria strains.</title>
        <authorList>
            <person name="Klenk H.-P."/>
        </authorList>
    </citation>
    <scope>NUCLEOTIDE SEQUENCE [LARGE SCALE GENOMIC DNA]</scope>
    <source>
        <strain evidence="3 4">DSM 45486</strain>
    </source>
</reference>
<evidence type="ECO:0000313" key="3">
    <source>
        <dbReference type="EMBL" id="MBB5803032.1"/>
    </source>
</evidence>
<proteinExistence type="predicted"/>
<dbReference type="InterPro" id="IPR036513">
    <property type="entry name" value="STAS_dom_sf"/>
</dbReference>
<keyword evidence="4" id="KW-1185">Reference proteome</keyword>
<gene>
    <name evidence="3" type="ORF">F4560_002800</name>
</gene>
<keyword evidence="1" id="KW-1133">Transmembrane helix</keyword>
<name>A0A7W9HIN2_9PSEU</name>
<dbReference type="EMBL" id="JACHMO010000001">
    <property type="protein sequence ID" value="MBB5803032.1"/>
    <property type="molecule type" value="Genomic_DNA"/>
</dbReference>
<dbReference type="InterPro" id="IPR002645">
    <property type="entry name" value="STAS_dom"/>
</dbReference>
<evidence type="ECO:0000256" key="1">
    <source>
        <dbReference type="SAM" id="Phobius"/>
    </source>
</evidence>
<accession>A0A7W9HIN2</accession>
<dbReference type="PANTHER" id="PTHR33495:SF2">
    <property type="entry name" value="ANTI-SIGMA FACTOR ANTAGONIST TM_1081-RELATED"/>
    <property type="match status" value="1"/>
</dbReference>
<keyword evidence="1" id="KW-0472">Membrane</keyword>
<feature type="transmembrane region" description="Helical" evidence="1">
    <location>
        <begin position="53"/>
        <end position="74"/>
    </location>
</feature>
<sequence>MPNRLSGTTRIPQVHLAEEDVEFCSIAGPIDLGTVSAFRARMDTRLDSAPSGLVVDLTGVTFVGAVGVAALIAANTRAERLGTVFAVVADSRPVLRPLQVTGVDQRLLVRPTLTEAACAVEAGVSRIPAQRAAR</sequence>
<organism evidence="3 4">
    <name type="scientific">Saccharothrix ecbatanensis</name>
    <dbReference type="NCBI Taxonomy" id="1105145"/>
    <lineage>
        <taxon>Bacteria</taxon>
        <taxon>Bacillati</taxon>
        <taxon>Actinomycetota</taxon>
        <taxon>Actinomycetes</taxon>
        <taxon>Pseudonocardiales</taxon>
        <taxon>Pseudonocardiaceae</taxon>
        <taxon>Saccharothrix</taxon>
    </lineage>
</organism>
<dbReference type="CDD" id="cd07043">
    <property type="entry name" value="STAS_anti-anti-sigma_factors"/>
    <property type="match status" value="1"/>
</dbReference>
<comment type="caution">
    <text evidence="3">The sequence shown here is derived from an EMBL/GenBank/DDBJ whole genome shotgun (WGS) entry which is preliminary data.</text>
</comment>
<evidence type="ECO:0000259" key="2">
    <source>
        <dbReference type="PROSITE" id="PS50801"/>
    </source>
</evidence>
<dbReference type="RefSeq" id="WP_184920135.1">
    <property type="nucleotide sequence ID" value="NZ_JACHMO010000001.1"/>
</dbReference>
<dbReference type="PANTHER" id="PTHR33495">
    <property type="entry name" value="ANTI-SIGMA FACTOR ANTAGONIST TM_1081-RELATED-RELATED"/>
    <property type="match status" value="1"/>
</dbReference>
<evidence type="ECO:0000313" key="4">
    <source>
        <dbReference type="Proteomes" id="UP000552097"/>
    </source>
</evidence>
<dbReference type="Pfam" id="PF01740">
    <property type="entry name" value="STAS"/>
    <property type="match status" value="1"/>
</dbReference>
<dbReference type="GO" id="GO:0043856">
    <property type="term" value="F:anti-sigma factor antagonist activity"/>
    <property type="evidence" value="ECO:0007669"/>
    <property type="project" value="TreeGrafter"/>
</dbReference>
<dbReference type="PROSITE" id="PS50801">
    <property type="entry name" value="STAS"/>
    <property type="match status" value="1"/>
</dbReference>
<feature type="domain" description="STAS" evidence="2">
    <location>
        <begin position="26"/>
        <end position="120"/>
    </location>
</feature>
<protein>
    <submittedName>
        <fullName evidence="3">Anti-anti-sigma factor</fullName>
    </submittedName>
</protein>
<dbReference type="AlphaFoldDB" id="A0A7W9HIN2"/>
<keyword evidence="1" id="KW-0812">Transmembrane</keyword>
<dbReference type="SUPFAM" id="SSF52091">
    <property type="entry name" value="SpoIIaa-like"/>
    <property type="match status" value="1"/>
</dbReference>
<dbReference type="Proteomes" id="UP000552097">
    <property type="component" value="Unassembled WGS sequence"/>
</dbReference>
<dbReference type="Gene3D" id="3.30.750.24">
    <property type="entry name" value="STAS domain"/>
    <property type="match status" value="1"/>
</dbReference>